<dbReference type="Proteomes" id="UP000199446">
    <property type="component" value="Unassembled WGS sequence"/>
</dbReference>
<evidence type="ECO:0000313" key="4">
    <source>
        <dbReference type="Proteomes" id="UP000199446"/>
    </source>
</evidence>
<evidence type="ECO:0000313" key="3">
    <source>
        <dbReference type="EMBL" id="SDF11714.1"/>
    </source>
</evidence>
<dbReference type="Pfam" id="PF23639">
    <property type="entry name" value="DUF7146"/>
    <property type="match status" value="1"/>
</dbReference>
<name>A0A1G7IGQ9_9DEIN</name>
<feature type="domain" description="DUF7146" evidence="2">
    <location>
        <begin position="94"/>
        <end position="204"/>
    </location>
</feature>
<dbReference type="Gene3D" id="3.40.1360.10">
    <property type="match status" value="1"/>
</dbReference>
<dbReference type="EMBL" id="FNBC01000026">
    <property type="protein sequence ID" value="SDF11714.1"/>
    <property type="molecule type" value="Genomic_DNA"/>
</dbReference>
<reference evidence="4" key="1">
    <citation type="submission" date="2016-10" db="EMBL/GenBank/DDBJ databases">
        <authorList>
            <person name="Varghese N."/>
            <person name="Submissions S."/>
        </authorList>
    </citation>
    <scope>NUCLEOTIDE SEQUENCE [LARGE SCALE GENOMIC DNA]</scope>
    <source>
        <strain evidence="4">CGMCC 1.6992</strain>
    </source>
</reference>
<evidence type="ECO:0000259" key="1">
    <source>
        <dbReference type="Pfam" id="PF13362"/>
    </source>
</evidence>
<sequence>MSVLEHILFQTRARPSGKNRWIGHCPAHEDREPSLSIRLTFDGRVLLHCFAGCPIEAVLAALGLEFRDLFDGVRRGAFEAWPPPPYRGEAKPDEKRRKALQRLWGEAIPLEGKGAELGRRYLEARGLNLEAVLPGLQNLRFHPSLEYREGGKVLGVLPALLARVEHPQHGLVALHRTYLSPDGRGKAQVPSPKKLTKAVFEGATKGAAIRLYPLEGEALALAEGIETALAVREAGLLPVWATVSANGLEWVELPQEVRSVLIAADHDPRGLEAAHNLAGRLFLGGVRVSVLAPSWEGKDWLDVLKGAKAEGGRVHGQG</sequence>
<dbReference type="STRING" id="482827.SAMN04488243_1269"/>
<proteinExistence type="predicted"/>
<dbReference type="Pfam" id="PF13362">
    <property type="entry name" value="Toprim_3"/>
    <property type="match status" value="1"/>
</dbReference>
<protein>
    <submittedName>
        <fullName evidence="3">Toprim domain-containing protein</fullName>
    </submittedName>
</protein>
<dbReference type="InterPro" id="IPR034154">
    <property type="entry name" value="TOPRIM_DnaG/twinkle"/>
</dbReference>
<dbReference type="CDD" id="cd01029">
    <property type="entry name" value="TOPRIM_primases"/>
    <property type="match status" value="1"/>
</dbReference>
<feature type="domain" description="Toprim" evidence="1">
    <location>
        <begin position="219"/>
        <end position="305"/>
    </location>
</feature>
<keyword evidence="4" id="KW-1185">Reference proteome</keyword>
<dbReference type="OrthoDB" id="34187at2"/>
<dbReference type="InterPro" id="IPR006171">
    <property type="entry name" value="TOPRIM_dom"/>
</dbReference>
<dbReference type="AlphaFoldDB" id="A0A1G7IGQ9"/>
<dbReference type="InterPro" id="IPR055570">
    <property type="entry name" value="DUF7146"/>
</dbReference>
<evidence type="ECO:0000259" key="2">
    <source>
        <dbReference type="Pfam" id="PF23639"/>
    </source>
</evidence>
<organism evidence="3 4">
    <name type="scientific">Thermus arciformis</name>
    <dbReference type="NCBI Taxonomy" id="482827"/>
    <lineage>
        <taxon>Bacteria</taxon>
        <taxon>Thermotogati</taxon>
        <taxon>Deinococcota</taxon>
        <taxon>Deinococci</taxon>
        <taxon>Thermales</taxon>
        <taxon>Thermaceae</taxon>
        <taxon>Thermus</taxon>
    </lineage>
</organism>
<accession>A0A1G7IGQ9</accession>
<gene>
    <name evidence="3" type="ORF">SAMN04488243_1269</name>
</gene>